<dbReference type="InterPro" id="IPR039911">
    <property type="entry name" value="JIP3/JIP4"/>
</dbReference>
<dbReference type="Ensembl" id="ENSCCRT00020009994.1">
    <property type="protein sequence ID" value="ENSCCRP00020008952.1"/>
    <property type="gene ID" value="ENSCCRG00020002420.1"/>
</dbReference>
<dbReference type="Pfam" id="PF16471">
    <property type="entry name" value="JIP_LZII"/>
    <property type="match status" value="1"/>
</dbReference>
<feature type="compositionally biased region" description="Polar residues" evidence="6">
    <location>
        <begin position="116"/>
        <end position="129"/>
    </location>
</feature>
<keyword evidence="3" id="KW-0963">Cytoplasm</keyword>
<dbReference type="GO" id="GO:0016192">
    <property type="term" value="P:vesicle-mediated transport"/>
    <property type="evidence" value="ECO:0007669"/>
    <property type="project" value="TreeGrafter"/>
</dbReference>
<dbReference type="Proteomes" id="UP000694701">
    <property type="component" value="Unplaced"/>
</dbReference>
<sequence>MSPGCMLLFVFGFVGGAVVINSAVLVSLSVLLLVHYSVSNGLPAITHSLPRISRKERPVSMGIFSLPGSDVMTPDLHREAVETPGTDTWRYNNLSHPRSNTSLKDELSDAGRGESKSGTPVSAATSDTAMDTPRTEETEGLNRNLDSSSAKPDSSKNIGVQDAVASSGADQSENAERSEVQAIIESTPELDMDLSGCKGSSTPTKGIENMAFDRNTDSLFEELSSAGTDLIGDVDEGADLLGMGREVEHLIHENTQLLETKNALNVVKNDLIARVDELVCEKDVLQGELEVLRQSKDKLEEKNRDLEEELKKFVIRHRDVYQQSRQTRSDVPTAQRKRFTRVEMARVLMERNQYKERLMELQEAVRWTEMIRASRENPALTEKKKSSIWQFFSRLFSSSSSTTAKKPDAPVNMKYNAPTSHVVPSVKKRSSTLSQLPSDKSKAFDFLNEDYSTLLGQIFFSRGCTTACLKLAGTTPYTFTIEMNETLRLSADEVLAQRQQDRVTAAEEALEATESNSNTPADESQPGIYTEHVFTDPCVCDLVKDGVSSMPEEQDLMREEASKMSSVLPTMWLGAQNGCVYVHSPVAQWRKCLHSIKLKDSVLGIVHVKGRVLVALADGTLAIFHRGVDGQWDLTNYHLLDLGRPHHSIRCMTVVHDKVWCGYRNKIFVVQPKAMKIEKSFDAHPRKESQVRQLAWDGDGIWVSIRLDSTLRLFHAHTYQHLQDVDIEPYVSKMLGTGKLGFSFVRITALMVSCSRLWVGTGNGVIISIPLSEHAAAAGSNRPGGAIRVYGDESGDKVTTGTFVPFCSMAHAQLCFHGHRDAVKFFTAVPGQVIPSAGSGVEAAADKSSDSSSPELGKSVLVVSGGEGYIDFRMGDEGGDSENMEPTLNLQPFLAKAERSHLIVWQVMTGEE</sequence>
<reference evidence="9" key="1">
    <citation type="submission" date="2025-08" db="UniProtKB">
        <authorList>
            <consortium name="Ensembl"/>
        </authorList>
    </citation>
    <scope>IDENTIFICATION</scope>
</reference>
<protein>
    <recommendedName>
        <fullName evidence="8">RH2 domain-containing protein</fullName>
    </recommendedName>
</protein>
<dbReference type="InterPro" id="IPR034744">
    <property type="entry name" value="RH2"/>
</dbReference>
<feature type="coiled-coil region" evidence="5">
    <location>
        <begin position="275"/>
        <end position="316"/>
    </location>
</feature>
<dbReference type="InterPro" id="IPR036322">
    <property type="entry name" value="WD40_repeat_dom_sf"/>
</dbReference>
<dbReference type="GO" id="GO:0019894">
    <property type="term" value="F:kinesin binding"/>
    <property type="evidence" value="ECO:0007669"/>
    <property type="project" value="TreeGrafter"/>
</dbReference>
<dbReference type="GO" id="GO:0030159">
    <property type="term" value="F:signaling receptor complex adaptor activity"/>
    <property type="evidence" value="ECO:0007669"/>
    <property type="project" value="TreeGrafter"/>
</dbReference>
<dbReference type="PANTHER" id="PTHR13886:SF2">
    <property type="entry name" value="C-JUN-AMINO-TERMINAL KINASE-INTERACTING PROTEIN 4"/>
    <property type="match status" value="1"/>
</dbReference>
<feature type="compositionally biased region" description="Basic and acidic residues" evidence="6">
    <location>
        <begin position="103"/>
        <end position="115"/>
    </location>
</feature>
<feature type="compositionally biased region" description="Polar residues" evidence="6">
    <location>
        <begin position="144"/>
        <end position="158"/>
    </location>
</feature>
<feature type="region of interest" description="Disordered" evidence="6">
    <location>
        <begin position="83"/>
        <end position="179"/>
    </location>
</feature>
<dbReference type="FunFam" id="2.130.10.10:FF:000700">
    <property type="entry name" value="Sperm-associated antigen 9a"/>
    <property type="match status" value="1"/>
</dbReference>
<evidence type="ECO:0000313" key="10">
    <source>
        <dbReference type="Proteomes" id="UP000694701"/>
    </source>
</evidence>
<evidence type="ECO:0000256" key="1">
    <source>
        <dbReference type="ARBA" id="ARBA00004496"/>
    </source>
</evidence>
<keyword evidence="4 5" id="KW-0175">Coiled coil</keyword>
<feature type="compositionally biased region" description="Polar residues" evidence="6">
    <location>
        <begin position="85"/>
        <end position="102"/>
    </location>
</feature>
<comment type="subcellular location">
    <subcellularLocation>
        <location evidence="1">Cytoplasm</location>
    </subcellularLocation>
</comment>
<evidence type="ECO:0000259" key="8">
    <source>
        <dbReference type="PROSITE" id="PS51777"/>
    </source>
</evidence>
<dbReference type="GO" id="GO:0005078">
    <property type="term" value="F:MAP-kinase scaffold activity"/>
    <property type="evidence" value="ECO:0007669"/>
    <property type="project" value="InterPro"/>
</dbReference>
<dbReference type="InterPro" id="IPR032486">
    <property type="entry name" value="JIP_LZII"/>
</dbReference>
<comment type="similarity">
    <text evidence="2">Belongs to the JIP scaffold family.</text>
</comment>
<dbReference type="AlphaFoldDB" id="A0A8C2CEJ6"/>
<dbReference type="GO" id="GO:0008432">
    <property type="term" value="F:JUN kinase binding"/>
    <property type="evidence" value="ECO:0007669"/>
    <property type="project" value="TreeGrafter"/>
</dbReference>
<keyword evidence="7" id="KW-1133">Transmembrane helix</keyword>
<dbReference type="Gene3D" id="2.130.10.10">
    <property type="entry name" value="YVTN repeat-like/Quinoprotein amine dehydrogenase"/>
    <property type="match status" value="1"/>
</dbReference>
<accession>A0A8C2CEJ6</accession>
<dbReference type="Gene3D" id="1.20.5.1000">
    <property type="entry name" value="arf6 gtpase in complex with a specific effector, jip4"/>
    <property type="match status" value="1"/>
</dbReference>
<evidence type="ECO:0000256" key="3">
    <source>
        <dbReference type="ARBA" id="ARBA00022490"/>
    </source>
</evidence>
<evidence type="ECO:0000256" key="2">
    <source>
        <dbReference type="ARBA" id="ARBA00009866"/>
    </source>
</evidence>
<evidence type="ECO:0000256" key="4">
    <source>
        <dbReference type="ARBA" id="ARBA00023054"/>
    </source>
</evidence>
<evidence type="ECO:0000256" key="5">
    <source>
        <dbReference type="SAM" id="Coils"/>
    </source>
</evidence>
<dbReference type="PROSITE" id="PS51777">
    <property type="entry name" value="RH2"/>
    <property type="match status" value="1"/>
</dbReference>
<proteinExistence type="inferred from homology"/>
<evidence type="ECO:0000256" key="7">
    <source>
        <dbReference type="SAM" id="Phobius"/>
    </source>
</evidence>
<dbReference type="FunFam" id="1.20.5.1000:FF:000001">
    <property type="entry name" value="C-Jun-amino-terminal kinase-interacting protein 3 isoform X2"/>
    <property type="match status" value="1"/>
</dbReference>
<dbReference type="Pfam" id="PF19056">
    <property type="entry name" value="WD40_2"/>
    <property type="match status" value="1"/>
</dbReference>
<keyword evidence="7" id="KW-0472">Membrane</keyword>
<name>A0A8C2CEJ6_CYPCA</name>
<dbReference type="GO" id="GO:0005737">
    <property type="term" value="C:cytoplasm"/>
    <property type="evidence" value="ECO:0007669"/>
    <property type="project" value="UniProtKB-SubCell"/>
</dbReference>
<feature type="domain" description="RH2" evidence="8">
    <location>
        <begin position="336"/>
        <end position="407"/>
    </location>
</feature>
<dbReference type="PANTHER" id="PTHR13886">
    <property type="entry name" value="JNK/SAPK-ASSOCIATED PROTEIN"/>
    <property type="match status" value="1"/>
</dbReference>
<dbReference type="SUPFAM" id="SSF50978">
    <property type="entry name" value="WD40 repeat-like"/>
    <property type="match status" value="1"/>
</dbReference>
<organism evidence="9 10">
    <name type="scientific">Cyprinus carpio</name>
    <name type="common">Common carp</name>
    <dbReference type="NCBI Taxonomy" id="7962"/>
    <lineage>
        <taxon>Eukaryota</taxon>
        <taxon>Metazoa</taxon>
        <taxon>Chordata</taxon>
        <taxon>Craniata</taxon>
        <taxon>Vertebrata</taxon>
        <taxon>Euteleostomi</taxon>
        <taxon>Actinopterygii</taxon>
        <taxon>Neopterygii</taxon>
        <taxon>Teleostei</taxon>
        <taxon>Ostariophysi</taxon>
        <taxon>Cypriniformes</taxon>
        <taxon>Cyprinidae</taxon>
        <taxon>Cyprininae</taxon>
        <taxon>Cyprinus</taxon>
    </lineage>
</organism>
<keyword evidence="7" id="KW-0812">Transmembrane</keyword>
<dbReference type="InterPro" id="IPR015943">
    <property type="entry name" value="WD40/YVTN_repeat-like_dom_sf"/>
</dbReference>
<evidence type="ECO:0000313" key="9">
    <source>
        <dbReference type="Ensembl" id="ENSCCRP00020008952.1"/>
    </source>
</evidence>
<feature type="transmembrane region" description="Helical" evidence="7">
    <location>
        <begin position="7"/>
        <end position="34"/>
    </location>
</feature>
<feature type="region of interest" description="Disordered" evidence="6">
    <location>
        <begin position="505"/>
        <end position="526"/>
    </location>
</feature>
<evidence type="ECO:0000256" key="6">
    <source>
        <dbReference type="SAM" id="MobiDB-lite"/>
    </source>
</evidence>